<evidence type="ECO:0000256" key="4">
    <source>
        <dbReference type="ARBA" id="ARBA00022475"/>
    </source>
</evidence>
<dbReference type="Pfam" id="PF00528">
    <property type="entry name" value="BPD_transp_1"/>
    <property type="match status" value="1"/>
</dbReference>
<evidence type="ECO:0000256" key="3">
    <source>
        <dbReference type="ARBA" id="ARBA00022448"/>
    </source>
</evidence>
<feature type="transmembrane region" description="Helical" evidence="8">
    <location>
        <begin position="12"/>
        <end position="38"/>
    </location>
</feature>
<keyword evidence="7 8" id="KW-0472">Membrane</keyword>
<reference evidence="10" key="1">
    <citation type="submission" date="2022-05" db="EMBL/GenBank/DDBJ databases">
        <authorList>
            <person name="Pankratov T."/>
        </authorList>
    </citation>
    <scope>NUCLEOTIDE SEQUENCE</scope>
    <source>
        <strain evidence="10">BP6-180914</strain>
    </source>
</reference>
<dbReference type="PANTHER" id="PTHR43848:SF2">
    <property type="entry name" value="PUTRESCINE TRANSPORT SYSTEM PERMEASE PROTEIN POTI"/>
    <property type="match status" value="1"/>
</dbReference>
<comment type="caution">
    <text evidence="10">The sequence shown here is derived from an EMBL/GenBank/DDBJ whole genome shotgun (WGS) entry which is preliminary data.</text>
</comment>
<dbReference type="InterPro" id="IPR000515">
    <property type="entry name" value="MetI-like"/>
</dbReference>
<feature type="transmembrane region" description="Helical" evidence="8">
    <location>
        <begin position="242"/>
        <end position="269"/>
    </location>
</feature>
<evidence type="ECO:0000256" key="8">
    <source>
        <dbReference type="RuleBase" id="RU363032"/>
    </source>
</evidence>
<feature type="transmembrane region" description="Helical" evidence="8">
    <location>
        <begin position="78"/>
        <end position="96"/>
    </location>
</feature>
<evidence type="ECO:0000256" key="7">
    <source>
        <dbReference type="ARBA" id="ARBA00023136"/>
    </source>
</evidence>
<evidence type="ECO:0000256" key="1">
    <source>
        <dbReference type="ARBA" id="ARBA00004651"/>
    </source>
</evidence>
<dbReference type="PANTHER" id="PTHR43848">
    <property type="entry name" value="PUTRESCINE TRANSPORT SYSTEM PERMEASE PROTEIN POTI"/>
    <property type="match status" value="1"/>
</dbReference>
<gene>
    <name evidence="10" type="ORF">M8523_01085</name>
</gene>
<evidence type="ECO:0000313" key="10">
    <source>
        <dbReference type="EMBL" id="MCW6506613.1"/>
    </source>
</evidence>
<keyword evidence="4" id="KW-1003">Cell membrane</keyword>
<keyword evidence="5 8" id="KW-0812">Transmembrane</keyword>
<keyword evidence="11" id="KW-1185">Reference proteome</keyword>
<evidence type="ECO:0000256" key="6">
    <source>
        <dbReference type="ARBA" id="ARBA00022989"/>
    </source>
</evidence>
<dbReference type="SUPFAM" id="SSF161098">
    <property type="entry name" value="MetI-like"/>
    <property type="match status" value="1"/>
</dbReference>
<dbReference type="RefSeq" id="WP_282583406.1">
    <property type="nucleotide sequence ID" value="NZ_JAMOIM010000001.1"/>
</dbReference>
<dbReference type="Gene3D" id="1.10.3720.10">
    <property type="entry name" value="MetI-like"/>
    <property type="match status" value="1"/>
</dbReference>
<comment type="similarity">
    <text evidence="2">Belongs to the binding-protein-dependent transport system permease family. CysTW subfamily.</text>
</comment>
<evidence type="ECO:0000259" key="9">
    <source>
        <dbReference type="PROSITE" id="PS50928"/>
    </source>
</evidence>
<feature type="transmembrane region" description="Helical" evidence="8">
    <location>
        <begin position="108"/>
        <end position="132"/>
    </location>
</feature>
<dbReference type="InterPro" id="IPR035906">
    <property type="entry name" value="MetI-like_sf"/>
</dbReference>
<evidence type="ECO:0000256" key="5">
    <source>
        <dbReference type="ARBA" id="ARBA00022692"/>
    </source>
</evidence>
<proteinExistence type="inferred from homology"/>
<feature type="transmembrane region" description="Helical" evidence="8">
    <location>
        <begin position="152"/>
        <end position="169"/>
    </location>
</feature>
<feature type="transmembrane region" description="Helical" evidence="8">
    <location>
        <begin position="190"/>
        <end position="211"/>
    </location>
</feature>
<dbReference type="Proteomes" id="UP001165667">
    <property type="component" value="Unassembled WGS sequence"/>
</dbReference>
<keyword evidence="3 8" id="KW-0813">Transport</keyword>
<dbReference type="InterPro" id="IPR051789">
    <property type="entry name" value="Bact_Polyamine_Transport"/>
</dbReference>
<keyword evidence="6 8" id="KW-1133">Transmembrane helix</keyword>
<comment type="subcellular location">
    <subcellularLocation>
        <location evidence="1 8">Cell membrane</location>
        <topology evidence="1 8">Multi-pass membrane protein</topology>
    </subcellularLocation>
</comment>
<dbReference type="AlphaFoldDB" id="A0AA41YTM1"/>
<feature type="domain" description="ABC transmembrane type-1" evidence="9">
    <location>
        <begin position="74"/>
        <end position="261"/>
    </location>
</feature>
<protein>
    <submittedName>
        <fullName evidence="10">ABC transporter permease subunit</fullName>
    </submittedName>
</protein>
<dbReference type="GO" id="GO:0055085">
    <property type="term" value="P:transmembrane transport"/>
    <property type="evidence" value="ECO:0007669"/>
    <property type="project" value="InterPro"/>
</dbReference>
<accession>A0AA41YTM1</accession>
<sequence>MTEGGQPRSRSFYVLGFFFLLFLAFLYGPMIVIFVLSFQGPNGGMSFPMVGTSTTWFQGLLQATGRVGDIPSAFQRSLGLALLAAALTAVICVSAGMGFRRRFPGAALLFYTAVASLVMPSLFVSFGIALGFKELGWRTGLFTSGLGAQLTWTLPFGLMITFATIGRFDRRYEEAATDLGANSWQRFRDIIFPIILPGIIGVALFGFTLSYDEFARSSLTVGNQNTLPLEIWALTTAATSPVLFALGTVTTVVSFTVLTLAMLTIGLIVRRRAGGRLSAERSAHG</sequence>
<dbReference type="GO" id="GO:0005886">
    <property type="term" value="C:plasma membrane"/>
    <property type="evidence" value="ECO:0007669"/>
    <property type="project" value="UniProtKB-SubCell"/>
</dbReference>
<dbReference type="PROSITE" id="PS50928">
    <property type="entry name" value="ABC_TM1"/>
    <property type="match status" value="1"/>
</dbReference>
<evidence type="ECO:0000256" key="2">
    <source>
        <dbReference type="ARBA" id="ARBA00007069"/>
    </source>
</evidence>
<dbReference type="EMBL" id="JAMOIM010000001">
    <property type="protein sequence ID" value="MCW6506613.1"/>
    <property type="molecule type" value="Genomic_DNA"/>
</dbReference>
<evidence type="ECO:0000313" key="11">
    <source>
        <dbReference type="Proteomes" id="UP001165667"/>
    </source>
</evidence>
<dbReference type="CDD" id="cd06261">
    <property type="entry name" value="TM_PBP2"/>
    <property type="match status" value="1"/>
</dbReference>
<name>A0AA41YTM1_9HYPH</name>
<organism evidence="10 11">
    <name type="scientific">Lichenifustis flavocetrariae</name>
    <dbReference type="NCBI Taxonomy" id="2949735"/>
    <lineage>
        <taxon>Bacteria</taxon>
        <taxon>Pseudomonadati</taxon>
        <taxon>Pseudomonadota</taxon>
        <taxon>Alphaproteobacteria</taxon>
        <taxon>Hyphomicrobiales</taxon>
        <taxon>Lichenihabitantaceae</taxon>
        <taxon>Lichenifustis</taxon>
    </lineage>
</organism>